<dbReference type="Proteomes" id="UP000799438">
    <property type="component" value="Unassembled WGS sequence"/>
</dbReference>
<dbReference type="EMBL" id="ML995529">
    <property type="protein sequence ID" value="KAF2136208.1"/>
    <property type="molecule type" value="Genomic_DNA"/>
</dbReference>
<evidence type="ECO:0000256" key="1">
    <source>
        <dbReference type="SAM" id="Coils"/>
    </source>
</evidence>
<reference evidence="3" key="1">
    <citation type="journal article" date="2020" name="Stud. Mycol.">
        <title>101 Dothideomycetes genomes: a test case for predicting lifestyles and emergence of pathogens.</title>
        <authorList>
            <person name="Haridas S."/>
            <person name="Albert R."/>
            <person name="Binder M."/>
            <person name="Bloem J."/>
            <person name="Labutti K."/>
            <person name="Salamov A."/>
            <person name="Andreopoulos B."/>
            <person name="Baker S."/>
            <person name="Barry K."/>
            <person name="Bills G."/>
            <person name="Bluhm B."/>
            <person name="Cannon C."/>
            <person name="Castanera R."/>
            <person name="Culley D."/>
            <person name="Daum C."/>
            <person name="Ezra D."/>
            <person name="Gonzalez J."/>
            <person name="Henrissat B."/>
            <person name="Kuo A."/>
            <person name="Liang C."/>
            <person name="Lipzen A."/>
            <person name="Lutzoni F."/>
            <person name="Magnuson J."/>
            <person name="Mondo S."/>
            <person name="Nolan M."/>
            <person name="Ohm R."/>
            <person name="Pangilinan J."/>
            <person name="Park H.-J."/>
            <person name="Ramirez L."/>
            <person name="Alfaro M."/>
            <person name="Sun H."/>
            <person name="Tritt A."/>
            <person name="Yoshinaga Y."/>
            <person name="Zwiers L.-H."/>
            <person name="Turgeon B."/>
            <person name="Goodwin S."/>
            <person name="Spatafora J."/>
            <person name="Crous P."/>
            <person name="Grigoriev I."/>
        </authorList>
    </citation>
    <scope>NUCLEOTIDE SEQUENCE</scope>
    <source>
        <strain evidence="3">CBS 121167</strain>
    </source>
</reference>
<evidence type="ECO:0000256" key="2">
    <source>
        <dbReference type="SAM" id="MobiDB-lite"/>
    </source>
</evidence>
<keyword evidence="1" id="KW-0175">Coiled coil</keyword>
<dbReference type="GeneID" id="54300154"/>
<evidence type="ECO:0000313" key="3">
    <source>
        <dbReference type="EMBL" id="KAF2136208.1"/>
    </source>
</evidence>
<accession>A0A6A6AY63</accession>
<protein>
    <submittedName>
        <fullName evidence="3">Uncharacterized protein</fullName>
    </submittedName>
</protein>
<sequence>MKALRTEIARLETSATEQTQIANGSKKLWDSEKNALEVKINDLEKELESSQKVIADHLKSQAQLSKEWERSQKNDGAFISELRNDELPSKDNASASETYAILDASRSRPVDLTRRHPRRFGDSANL</sequence>
<gene>
    <name evidence="3" type="ORF">K452DRAFT_302939</name>
</gene>
<name>A0A6A6AY63_9PEZI</name>
<dbReference type="RefSeq" id="XP_033391926.1">
    <property type="nucleotide sequence ID" value="XM_033542657.1"/>
</dbReference>
<evidence type="ECO:0000313" key="4">
    <source>
        <dbReference type="Proteomes" id="UP000799438"/>
    </source>
</evidence>
<feature type="coiled-coil region" evidence="1">
    <location>
        <begin position="1"/>
        <end position="60"/>
    </location>
</feature>
<keyword evidence="4" id="KW-1185">Reference proteome</keyword>
<organism evidence="3 4">
    <name type="scientific">Aplosporella prunicola CBS 121167</name>
    <dbReference type="NCBI Taxonomy" id="1176127"/>
    <lineage>
        <taxon>Eukaryota</taxon>
        <taxon>Fungi</taxon>
        <taxon>Dikarya</taxon>
        <taxon>Ascomycota</taxon>
        <taxon>Pezizomycotina</taxon>
        <taxon>Dothideomycetes</taxon>
        <taxon>Dothideomycetes incertae sedis</taxon>
        <taxon>Botryosphaeriales</taxon>
        <taxon>Aplosporellaceae</taxon>
        <taxon>Aplosporella</taxon>
    </lineage>
</organism>
<feature type="compositionally biased region" description="Basic and acidic residues" evidence="2">
    <location>
        <begin position="105"/>
        <end position="114"/>
    </location>
</feature>
<feature type="region of interest" description="Disordered" evidence="2">
    <location>
        <begin position="82"/>
        <end position="126"/>
    </location>
</feature>
<dbReference type="AlphaFoldDB" id="A0A6A6AY63"/>
<proteinExistence type="predicted"/>